<dbReference type="GO" id="GO:0005506">
    <property type="term" value="F:iron ion binding"/>
    <property type="evidence" value="ECO:0007669"/>
    <property type="project" value="InterPro"/>
</dbReference>
<evidence type="ECO:0000256" key="5">
    <source>
        <dbReference type="ARBA" id="ARBA00022723"/>
    </source>
</evidence>
<keyword evidence="5 9" id="KW-0479">Metal-binding</keyword>
<dbReference type="InterPro" id="IPR001128">
    <property type="entry name" value="Cyt_P450"/>
</dbReference>
<dbReference type="SUPFAM" id="SSF48264">
    <property type="entry name" value="Cytochrome P450"/>
    <property type="match status" value="1"/>
</dbReference>
<dbReference type="InterPro" id="IPR017972">
    <property type="entry name" value="Cyt_P450_CS"/>
</dbReference>
<dbReference type="PANTHER" id="PTHR46300:SF7">
    <property type="entry name" value="P450, PUTATIVE (EUROFUNG)-RELATED"/>
    <property type="match status" value="1"/>
</dbReference>
<dbReference type="PRINTS" id="PR00463">
    <property type="entry name" value="EP450I"/>
</dbReference>
<dbReference type="Gene3D" id="1.10.630.10">
    <property type="entry name" value="Cytochrome P450"/>
    <property type="match status" value="1"/>
</dbReference>
<dbReference type="PANTHER" id="PTHR46300">
    <property type="entry name" value="P450, PUTATIVE (EUROFUNG)-RELATED-RELATED"/>
    <property type="match status" value="1"/>
</dbReference>
<protein>
    <submittedName>
        <fullName evidence="12">Cytochrome P450</fullName>
    </submittedName>
</protein>
<feature type="chain" id="PRO_5025682831" evidence="11">
    <location>
        <begin position="27"/>
        <end position="530"/>
    </location>
</feature>
<dbReference type="InterPro" id="IPR050364">
    <property type="entry name" value="Cytochrome_P450_fung"/>
</dbReference>
<comment type="pathway">
    <text evidence="2">Secondary metabolite biosynthesis.</text>
</comment>
<proteinExistence type="inferred from homology"/>
<evidence type="ECO:0000256" key="2">
    <source>
        <dbReference type="ARBA" id="ARBA00005179"/>
    </source>
</evidence>
<gene>
    <name evidence="12" type="ORF">BT96DRAFT_981051</name>
</gene>
<evidence type="ECO:0000256" key="3">
    <source>
        <dbReference type="ARBA" id="ARBA00010617"/>
    </source>
</evidence>
<keyword evidence="4 9" id="KW-0349">Heme</keyword>
<dbReference type="Proteomes" id="UP000799118">
    <property type="component" value="Unassembled WGS sequence"/>
</dbReference>
<evidence type="ECO:0000256" key="7">
    <source>
        <dbReference type="ARBA" id="ARBA00023004"/>
    </source>
</evidence>
<keyword evidence="13" id="KW-1185">Reference proteome</keyword>
<dbReference type="EMBL" id="ML769742">
    <property type="protein sequence ID" value="KAE9388468.1"/>
    <property type="molecule type" value="Genomic_DNA"/>
</dbReference>
<sequence>MSLLELVNLLALGLFVFLARRAWIRSQTPFPLPPGPKGWPIVGNIFDVPKDKQLHIAYMEMGRKYGNDLLYLNMAGTSLLILNSEEVANDLFVERSTLYSNRPDFPMLFLCEDEAGWTHNSMGWEFNVGLFPYGDRWRKSRALFTQQFSPSNLKTFQKPLLQESTYVFLKKLLDTPKEFEHHIRFFTGGTIISSVYGISFDDPRHESYLALAKHINQAFGEAGIPGTYLVDTFPMLKYIPEWFPGAGFKRKAAYERGFVQRMYNEPVEFVKRNMASGTAKSCVVSRALEEMQDDGGWSEEKEEIMKMVSATMYAAGADTTSATLTIILLALVRDTDIMKKGQAAVEAVVGLDRLPDFGDEGRIPYVDALIMEGLRWRPITPLGVPHHTVSADTYRGYYIPAHTVVIGNTWAFLHNPDTYGEDVTQFRPERFLNPDGTLNSKVPYPDAAFGFGRRVCPGKAFAQSALWLAVASLLACFDFGKVFDEDGVAIEPSTDCIDGLLLRPPPYECTITPRSKAMEGLIRQSFERHI</sequence>
<dbReference type="InterPro" id="IPR002401">
    <property type="entry name" value="Cyt_P450_E_grp-I"/>
</dbReference>
<name>A0A6A4GS31_9AGAR</name>
<dbReference type="Pfam" id="PF00067">
    <property type="entry name" value="p450"/>
    <property type="match status" value="1"/>
</dbReference>
<accession>A0A6A4GS31</accession>
<organism evidence="12 13">
    <name type="scientific">Gymnopus androsaceus JB14</name>
    <dbReference type="NCBI Taxonomy" id="1447944"/>
    <lineage>
        <taxon>Eukaryota</taxon>
        <taxon>Fungi</taxon>
        <taxon>Dikarya</taxon>
        <taxon>Basidiomycota</taxon>
        <taxon>Agaricomycotina</taxon>
        <taxon>Agaricomycetes</taxon>
        <taxon>Agaricomycetidae</taxon>
        <taxon>Agaricales</taxon>
        <taxon>Marasmiineae</taxon>
        <taxon>Omphalotaceae</taxon>
        <taxon>Gymnopus</taxon>
    </lineage>
</organism>
<keyword evidence="11" id="KW-0732">Signal</keyword>
<dbReference type="GO" id="GO:0016705">
    <property type="term" value="F:oxidoreductase activity, acting on paired donors, with incorporation or reduction of molecular oxygen"/>
    <property type="evidence" value="ECO:0007669"/>
    <property type="project" value="InterPro"/>
</dbReference>
<evidence type="ECO:0000256" key="6">
    <source>
        <dbReference type="ARBA" id="ARBA00023002"/>
    </source>
</evidence>
<evidence type="ECO:0000256" key="8">
    <source>
        <dbReference type="ARBA" id="ARBA00023033"/>
    </source>
</evidence>
<dbReference type="OrthoDB" id="2789670at2759"/>
<dbReference type="PROSITE" id="PS00086">
    <property type="entry name" value="CYTOCHROME_P450"/>
    <property type="match status" value="1"/>
</dbReference>
<evidence type="ECO:0000256" key="9">
    <source>
        <dbReference type="PIRSR" id="PIRSR602401-1"/>
    </source>
</evidence>
<evidence type="ECO:0000313" key="13">
    <source>
        <dbReference type="Proteomes" id="UP000799118"/>
    </source>
</evidence>
<evidence type="ECO:0000256" key="4">
    <source>
        <dbReference type="ARBA" id="ARBA00022617"/>
    </source>
</evidence>
<feature type="binding site" description="axial binding residue" evidence="9">
    <location>
        <position position="456"/>
    </location>
    <ligand>
        <name>heme</name>
        <dbReference type="ChEBI" id="CHEBI:30413"/>
    </ligand>
    <ligandPart>
        <name>Fe</name>
        <dbReference type="ChEBI" id="CHEBI:18248"/>
    </ligandPart>
</feature>
<dbReference type="AlphaFoldDB" id="A0A6A4GS31"/>
<comment type="similarity">
    <text evidence="3 10">Belongs to the cytochrome P450 family.</text>
</comment>
<evidence type="ECO:0000313" key="12">
    <source>
        <dbReference type="EMBL" id="KAE9388468.1"/>
    </source>
</evidence>
<comment type="cofactor">
    <cofactor evidence="1 9">
        <name>heme</name>
        <dbReference type="ChEBI" id="CHEBI:30413"/>
    </cofactor>
</comment>
<feature type="signal peptide" evidence="11">
    <location>
        <begin position="1"/>
        <end position="26"/>
    </location>
</feature>
<dbReference type="InterPro" id="IPR036396">
    <property type="entry name" value="Cyt_P450_sf"/>
</dbReference>
<keyword evidence="8 10" id="KW-0503">Monooxygenase</keyword>
<evidence type="ECO:0000256" key="10">
    <source>
        <dbReference type="RuleBase" id="RU000461"/>
    </source>
</evidence>
<dbReference type="CDD" id="cd11065">
    <property type="entry name" value="CYP64-like"/>
    <property type="match status" value="1"/>
</dbReference>
<evidence type="ECO:0000256" key="1">
    <source>
        <dbReference type="ARBA" id="ARBA00001971"/>
    </source>
</evidence>
<dbReference type="PRINTS" id="PR00385">
    <property type="entry name" value="P450"/>
</dbReference>
<evidence type="ECO:0000256" key="11">
    <source>
        <dbReference type="SAM" id="SignalP"/>
    </source>
</evidence>
<reference evidence="12" key="1">
    <citation type="journal article" date="2019" name="Environ. Microbiol.">
        <title>Fungal ecological strategies reflected in gene transcription - a case study of two litter decomposers.</title>
        <authorList>
            <person name="Barbi F."/>
            <person name="Kohler A."/>
            <person name="Barry K."/>
            <person name="Baskaran P."/>
            <person name="Daum C."/>
            <person name="Fauchery L."/>
            <person name="Ihrmark K."/>
            <person name="Kuo A."/>
            <person name="LaButti K."/>
            <person name="Lipzen A."/>
            <person name="Morin E."/>
            <person name="Grigoriev I.V."/>
            <person name="Henrissat B."/>
            <person name="Lindahl B."/>
            <person name="Martin F."/>
        </authorList>
    </citation>
    <scope>NUCLEOTIDE SEQUENCE</scope>
    <source>
        <strain evidence="12">JB14</strain>
    </source>
</reference>
<dbReference type="GO" id="GO:0004497">
    <property type="term" value="F:monooxygenase activity"/>
    <property type="evidence" value="ECO:0007669"/>
    <property type="project" value="UniProtKB-KW"/>
</dbReference>
<keyword evidence="6 10" id="KW-0560">Oxidoreductase</keyword>
<dbReference type="GO" id="GO:0020037">
    <property type="term" value="F:heme binding"/>
    <property type="evidence" value="ECO:0007669"/>
    <property type="project" value="InterPro"/>
</dbReference>
<keyword evidence="7 9" id="KW-0408">Iron</keyword>